<accession>A0A927BA43</accession>
<organism evidence="2 3">
    <name type="scientific">Hymenobacter montanus</name>
    <dbReference type="NCBI Taxonomy" id="2771359"/>
    <lineage>
        <taxon>Bacteria</taxon>
        <taxon>Pseudomonadati</taxon>
        <taxon>Bacteroidota</taxon>
        <taxon>Cytophagia</taxon>
        <taxon>Cytophagales</taxon>
        <taxon>Hymenobacteraceae</taxon>
        <taxon>Hymenobacter</taxon>
    </lineage>
</organism>
<evidence type="ECO:0000313" key="3">
    <source>
        <dbReference type="Proteomes" id="UP000612233"/>
    </source>
</evidence>
<dbReference type="Gene3D" id="3.40.50.2000">
    <property type="entry name" value="Glycogen Phosphorylase B"/>
    <property type="match status" value="1"/>
</dbReference>
<sequence>MRLLFLVPYPPGRAPSQRFRFEQYLTTLTAHGHRYRLAPFLSLATWDILYQPGHAVTKALGILGGFMRRVALLFAVPAYDFVFVHREAAPIGPPVFEWLIAKVLRKKLIYDFDDAIWLANTSEANKVAAGLKWHHKVADICRWAYKNSCGNAYLAAYARQFNSQAVVNPTTIDTVYLHNRVRDQAAPGRLVIGWTGTHSTLKYLSQVVPVLAKLEAEGLDFEFRVISNQPPNLPLRSLVFLPWRKATEIADLLGFHVGLMPLEDDPWAQGKCAFKALQYMALGIPALVSPVGMNTEVVEHGRNGYVCAAPAEWEASLRQLLADAGLRQQLGQAARATIEQRYSVRANTPNFLQLFS</sequence>
<dbReference type="RefSeq" id="WP_191003235.1">
    <property type="nucleotide sequence ID" value="NZ_JACXAD010000001.1"/>
</dbReference>
<dbReference type="CDD" id="cd03801">
    <property type="entry name" value="GT4_PimA-like"/>
    <property type="match status" value="1"/>
</dbReference>
<reference evidence="2" key="1">
    <citation type="submission" date="2020-09" db="EMBL/GenBank/DDBJ databases">
        <authorList>
            <person name="Kim M.K."/>
        </authorList>
    </citation>
    <scope>NUCLEOTIDE SEQUENCE</scope>
    <source>
        <strain evidence="2">BT664</strain>
    </source>
</reference>
<proteinExistence type="predicted"/>
<evidence type="ECO:0000259" key="1">
    <source>
        <dbReference type="Pfam" id="PF00534"/>
    </source>
</evidence>
<dbReference type="InterPro" id="IPR001296">
    <property type="entry name" value="Glyco_trans_1"/>
</dbReference>
<protein>
    <submittedName>
        <fullName evidence="2">Glycosyltransferase family 4 protein</fullName>
    </submittedName>
</protein>
<dbReference type="Pfam" id="PF00534">
    <property type="entry name" value="Glycos_transf_1"/>
    <property type="match status" value="1"/>
</dbReference>
<feature type="domain" description="Glycosyl transferase family 1" evidence="1">
    <location>
        <begin position="275"/>
        <end position="336"/>
    </location>
</feature>
<evidence type="ECO:0000313" key="2">
    <source>
        <dbReference type="EMBL" id="MBD2766409.1"/>
    </source>
</evidence>
<dbReference type="SUPFAM" id="SSF53756">
    <property type="entry name" value="UDP-Glycosyltransferase/glycogen phosphorylase"/>
    <property type="match status" value="1"/>
</dbReference>
<dbReference type="GO" id="GO:0016757">
    <property type="term" value="F:glycosyltransferase activity"/>
    <property type="evidence" value="ECO:0007669"/>
    <property type="project" value="InterPro"/>
</dbReference>
<dbReference type="EMBL" id="JACXAD010000001">
    <property type="protein sequence ID" value="MBD2766409.1"/>
    <property type="molecule type" value="Genomic_DNA"/>
</dbReference>
<gene>
    <name evidence="2" type="ORF">IC235_00715</name>
</gene>
<keyword evidence="3" id="KW-1185">Reference proteome</keyword>
<dbReference type="Proteomes" id="UP000612233">
    <property type="component" value="Unassembled WGS sequence"/>
</dbReference>
<dbReference type="AlphaFoldDB" id="A0A927BA43"/>
<dbReference type="PANTHER" id="PTHR12526">
    <property type="entry name" value="GLYCOSYLTRANSFERASE"/>
    <property type="match status" value="1"/>
</dbReference>
<comment type="caution">
    <text evidence="2">The sequence shown here is derived from an EMBL/GenBank/DDBJ whole genome shotgun (WGS) entry which is preliminary data.</text>
</comment>
<name>A0A927BA43_9BACT</name>